<proteinExistence type="predicted"/>
<reference evidence="2" key="1">
    <citation type="journal article" date="2019" name="Int. J. Syst. Evol. Microbiol.">
        <title>The Global Catalogue of Microorganisms (GCM) 10K type strain sequencing project: providing services to taxonomists for standard genome sequencing and annotation.</title>
        <authorList>
            <consortium name="The Broad Institute Genomics Platform"/>
            <consortium name="The Broad Institute Genome Sequencing Center for Infectious Disease"/>
            <person name="Wu L."/>
            <person name="Ma J."/>
        </authorList>
    </citation>
    <scope>NUCLEOTIDE SEQUENCE [LARGE SCALE GENOMIC DNA]</scope>
    <source>
        <strain evidence="2">NBRC 112416</strain>
    </source>
</reference>
<protein>
    <submittedName>
        <fullName evidence="1">Uncharacterized protein</fullName>
    </submittedName>
</protein>
<dbReference type="Proteomes" id="UP001156691">
    <property type="component" value="Unassembled WGS sequence"/>
</dbReference>
<organism evidence="1 2">
    <name type="scientific">Devosia nitrariae</name>
    <dbReference type="NCBI Taxonomy" id="2071872"/>
    <lineage>
        <taxon>Bacteria</taxon>
        <taxon>Pseudomonadati</taxon>
        <taxon>Pseudomonadota</taxon>
        <taxon>Alphaproteobacteria</taxon>
        <taxon>Hyphomicrobiales</taxon>
        <taxon>Devosiaceae</taxon>
        <taxon>Devosia</taxon>
    </lineage>
</organism>
<accession>A0ABQ5WDN2</accession>
<evidence type="ECO:0000313" key="2">
    <source>
        <dbReference type="Proteomes" id="UP001156691"/>
    </source>
</evidence>
<gene>
    <name evidence="1" type="ORF">GCM10010862_49650</name>
</gene>
<dbReference type="EMBL" id="BSNS01000024">
    <property type="protein sequence ID" value="GLQ57706.1"/>
    <property type="molecule type" value="Genomic_DNA"/>
</dbReference>
<evidence type="ECO:0000313" key="1">
    <source>
        <dbReference type="EMBL" id="GLQ57706.1"/>
    </source>
</evidence>
<dbReference type="RefSeq" id="WP_284343081.1">
    <property type="nucleotide sequence ID" value="NZ_BSNS01000024.1"/>
</dbReference>
<keyword evidence="2" id="KW-1185">Reference proteome</keyword>
<name>A0ABQ5WDN2_9HYPH</name>
<sequence length="131" mass="13870">MDGVRDRKLVCVSGAMTERPLPSFSDGAAPPQNHDVRFIGAVAGRYALPDRIVPGTGASKSLLAALVRSARMAVVVAPVLGNVGSGVTAHFDAFGILRGKIICRLNSGFAIDIDVCEDGRRRLAAAWRDRL</sequence>
<comment type="caution">
    <text evidence="1">The sequence shown here is derived from an EMBL/GenBank/DDBJ whole genome shotgun (WGS) entry which is preliminary data.</text>
</comment>